<accession>A0A4C1XIG3</accession>
<evidence type="ECO:0000313" key="1">
    <source>
        <dbReference type="EMBL" id="GBP62284.1"/>
    </source>
</evidence>
<name>A0A4C1XIG3_EUMVA</name>
<dbReference type="AlphaFoldDB" id="A0A4C1XIG3"/>
<dbReference type="Proteomes" id="UP000299102">
    <property type="component" value="Unassembled WGS sequence"/>
</dbReference>
<dbReference type="InterPro" id="IPR028426">
    <property type="entry name" value="Huntingtin_fam"/>
</dbReference>
<dbReference type="InterPro" id="IPR048413">
    <property type="entry name" value="Htt_C-HEAT_rpt"/>
</dbReference>
<dbReference type="PANTHER" id="PTHR10170:SF10">
    <property type="entry name" value="HUNTINGTIN"/>
    <property type="match status" value="1"/>
</dbReference>
<reference evidence="1 2" key="1">
    <citation type="journal article" date="2019" name="Commun. Biol.">
        <title>The bagworm genome reveals a unique fibroin gene that provides high tensile strength.</title>
        <authorList>
            <person name="Kono N."/>
            <person name="Nakamura H."/>
            <person name="Ohtoshi R."/>
            <person name="Tomita M."/>
            <person name="Numata K."/>
            <person name="Arakawa K."/>
        </authorList>
    </citation>
    <scope>NUCLEOTIDE SEQUENCE [LARGE SCALE GENOMIC DNA]</scope>
</reference>
<organism evidence="1 2">
    <name type="scientific">Eumeta variegata</name>
    <name type="common">Bagworm moth</name>
    <name type="synonym">Eumeta japonica</name>
    <dbReference type="NCBI Taxonomy" id="151549"/>
    <lineage>
        <taxon>Eukaryota</taxon>
        <taxon>Metazoa</taxon>
        <taxon>Ecdysozoa</taxon>
        <taxon>Arthropoda</taxon>
        <taxon>Hexapoda</taxon>
        <taxon>Insecta</taxon>
        <taxon>Pterygota</taxon>
        <taxon>Neoptera</taxon>
        <taxon>Endopterygota</taxon>
        <taxon>Lepidoptera</taxon>
        <taxon>Glossata</taxon>
        <taxon>Ditrysia</taxon>
        <taxon>Tineoidea</taxon>
        <taxon>Psychidae</taxon>
        <taxon>Oiketicinae</taxon>
        <taxon>Eumeta</taxon>
    </lineage>
</organism>
<keyword evidence="2" id="KW-1185">Reference proteome</keyword>
<protein>
    <submittedName>
        <fullName evidence="1">Huntingtin</fullName>
    </submittedName>
</protein>
<proteinExistence type="predicted"/>
<dbReference type="OrthoDB" id="10065698at2759"/>
<dbReference type="GO" id="GO:0005737">
    <property type="term" value="C:cytoplasm"/>
    <property type="evidence" value="ECO:0007669"/>
    <property type="project" value="TreeGrafter"/>
</dbReference>
<dbReference type="EMBL" id="BGZK01000837">
    <property type="protein sequence ID" value="GBP62284.1"/>
    <property type="molecule type" value="Genomic_DNA"/>
</dbReference>
<evidence type="ECO:0000313" key="2">
    <source>
        <dbReference type="Proteomes" id="UP000299102"/>
    </source>
</evidence>
<dbReference type="Pfam" id="PF20927">
    <property type="entry name" value="Htt_C-HEAT"/>
    <property type="match status" value="2"/>
</dbReference>
<comment type="caution">
    <text evidence="1">The sequence shown here is derived from an EMBL/GenBank/DDBJ whole genome shotgun (WGS) entry which is preliminary data.</text>
</comment>
<dbReference type="PANTHER" id="PTHR10170">
    <property type="entry name" value="HUNTINGTON DISEASE PROTEIN"/>
    <property type="match status" value="1"/>
</dbReference>
<gene>
    <name evidence="1" type="primary">htt</name>
    <name evidence="1" type="ORF">EVAR_8623_1</name>
</gene>
<dbReference type="STRING" id="151549.A0A4C1XIG3"/>
<sequence length="733" mass="83301">MLTSDKLLTLIEYWEMNFYSRNLSKYDNILAESYKIPIENLLVSLSRLDLVCKVALIPPIAWSSVDLSSQKDYTEKIDIPLQALQDMDVLEAFLFRVNFVGWSTKKVFEEIWVGLLGALQGNGTHWAVRGIMQLLISTIPKIRKNYGATLMHVPRKYEEVTSGMQKLRNILVGTHLYEKLFDNTNFERIPFGEDGALQYHYGQFNTEFLRLASEITEDETFRVRLHLKRIKKSTDIDVNSCLQLLMDVASQMLLPKAPTGLSARCTLLSCIITTSDLFTEIGQWCWLAQQLIALTTAEYKLVTQYSIASQYLLYGLSKCLSILEGFEGLSELSTVHQKLLKSLASSYAPLRQAALQGCLLQLCGKARHIASIHTPNPYQELVSQLDTTVRQYLSQQSRISLYEQSLYWTVLFTLVEMGHSDLITIAVDFLLNNPDHFCSDLIVKGITTTIRLQILPKELKNAMIEKLITNMKNYKESHALQILMVHLFTADDKLLSPKVASDVSNMDPDVLMNSMERVTLLYKALREASCAESMTVITETMKYFLRETLPPAATLSRVVIEFVETCRETERVEAGLLTDKTRWILCSVLNADIVFEVFETSIAQDQLPVLSGWIFEALNHLLNEKISGDLLPYCLTSLLVSASTNPFIRDLAPITMTILRLGLFLCSQKTKMAESLQFSDSESVNMFFTDRRLLCMVTLHSNFNKHQLEKLIELCEGDDKFSDLMKCLTAVQD</sequence>